<proteinExistence type="inferred from homology"/>
<evidence type="ECO:0000256" key="1">
    <source>
        <dbReference type="ARBA" id="ARBA00004123"/>
    </source>
</evidence>
<evidence type="ECO:0000256" key="14">
    <source>
        <dbReference type="SAM" id="MobiDB-lite"/>
    </source>
</evidence>
<keyword evidence="18" id="KW-1185">Reference proteome</keyword>
<dbReference type="GO" id="GO:0003678">
    <property type="term" value="F:DNA helicase activity"/>
    <property type="evidence" value="ECO:0007669"/>
    <property type="project" value="UniProtKB-EC"/>
</dbReference>
<evidence type="ECO:0000313" key="17">
    <source>
        <dbReference type="EMBL" id="CAL1127100.1"/>
    </source>
</evidence>
<dbReference type="OrthoDB" id="10060499at2759"/>
<organism evidence="16">
    <name type="scientific">Cladocopium goreaui</name>
    <dbReference type="NCBI Taxonomy" id="2562237"/>
    <lineage>
        <taxon>Eukaryota</taxon>
        <taxon>Sar</taxon>
        <taxon>Alveolata</taxon>
        <taxon>Dinophyceae</taxon>
        <taxon>Suessiales</taxon>
        <taxon>Symbiodiniaceae</taxon>
        <taxon>Cladocopium</taxon>
    </lineage>
</organism>
<evidence type="ECO:0000256" key="5">
    <source>
        <dbReference type="ARBA" id="ARBA00022763"/>
    </source>
</evidence>
<dbReference type="GO" id="GO:0016787">
    <property type="term" value="F:hydrolase activity"/>
    <property type="evidence" value="ECO:0007669"/>
    <property type="project" value="UniProtKB-KW"/>
</dbReference>
<dbReference type="SMART" id="SM00382">
    <property type="entry name" value="AAA"/>
    <property type="match status" value="1"/>
</dbReference>
<evidence type="ECO:0000256" key="13">
    <source>
        <dbReference type="SAM" id="Coils"/>
    </source>
</evidence>
<name>A0A9P1BJA1_9DINO</name>
<dbReference type="EC" id="3.6.4.12" evidence="3"/>
<keyword evidence="10" id="KW-0804">Transcription</keyword>
<dbReference type="Proteomes" id="UP001152797">
    <property type="component" value="Unassembled WGS sequence"/>
</dbReference>
<feature type="coiled-coil region" evidence="13">
    <location>
        <begin position="757"/>
        <end position="784"/>
    </location>
</feature>
<dbReference type="Gene3D" id="2.40.50.360">
    <property type="entry name" value="RuvB-like helicase, domain II"/>
    <property type="match status" value="1"/>
</dbReference>
<keyword evidence="4" id="KW-0547">Nucleotide-binding</keyword>
<dbReference type="EMBL" id="CAMXCT010000094">
    <property type="protein sequence ID" value="CAI3973725.1"/>
    <property type="molecule type" value="Genomic_DNA"/>
</dbReference>
<dbReference type="EMBL" id="CAMXCT030000094">
    <property type="protein sequence ID" value="CAL4761037.1"/>
    <property type="molecule type" value="Genomic_DNA"/>
</dbReference>
<dbReference type="PANTHER" id="PTHR11093">
    <property type="entry name" value="RUVB-RELATED REPTIN AND PONTIN"/>
    <property type="match status" value="1"/>
</dbReference>
<accession>A0A9P1BJA1</accession>
<sequence length="1394" mass="154304">MDMRPAASPKSTPVLSKHSEELVSILKKLPAAELKRKVCAPALQSLEDDESQWRTYKAHSGEARDRRRYCPGSSLHVPIAASNVFCRWTLKGLEDRSQSFALGFDPQGWPGFCSFIRVSFQLPVDRNLCIRLSLSSSRKVAGSLPIADLAMAFLDLAELSAEERFKVDFLELRDARLQVVAIAKLHSACQQRWSTEQLPLVPAKQACFLDHAVDAQARRLYEHIAAAAGIGAYSPAASAGAGRSLPRDPEIDGDQKRASGSPPRAQSREVAGEAPRAVKSPEQCRNPAQTQTPTGPSGAQSNGILEDFLGLLTLVGCAPERCAPRKCGCQFMEDAAEAPLQRPEAFRPSPMAFREEPINFQVQPPTAANAEWLGHARRTARHAKYAKFKSQPSKAACLAFDGPAFRGLNASTFSKAEQKHAQASVRILCALYGVLRPFDSIRPYRLEMASKLKTSRGKSMYEFWGDLITDAIAKEVKAAKIKWLVNCASQEFWKAIRPKRLPAGLKVVTCDFSGPSSLVKQARGSMCRYIVTKRIKDPAGLKKFTGDEKNRCHAKGLAVQGQKAPGRELKGPLPGSGWELMLQKVLPPSAAVDCNSHAADVSFQVSERSFSRICELSDTFQPERVHGTPQVPSFRAEELPAEPVLNPQEEEQCTLRRKLFQTFEEAAPTVRAAPGWRTSMSSGPGDGDDGKLEAAQEMSRLRSQLQEERSVTRRLVAERNTLRSQVCKVQSDLQAFRDKHEKTMMGMEVMCVQLGIAKQKEVRAERMEASLKTLQEVSQQLEANPPQGRPDAAFEALRLGLSSVLSDAKQCNEKGPAAWTPEGRQMTQMTQMTPQKTAQALASLAKPHWDGQYLSSPPKIQEGNSSTPSARSGDAEGESEGEGDLLPPPPNSKCWEWPLSKPEKQERVAMIDAQLWRYEQTGLIEQVEMLQGLCAKHGITPSFVTEPRYFFLGDLKGTILSLQTRKMMKWAARRVQSPSRLGMSTDWRESVLDLKRIWVETTEEHLIAATLRFQQSQGSRIEETMQVHQCAHSHIRGLGLDDALDARMVSQGMVGQNSARRAAGVILSMIQEEKIAGRAVLIAGQPGTGKTAIAMGMAKALGDDTPFTMLAGSEIFSLEMSKTEALTQAFRRSIGVRIREEAEIIEGEVVEIEIERPANGQAATFGKMTLKTTEMETMYDLGQKMIETIQKEQIQAGDIITIDKSSGKISLLGRSFARSRDYDAMGPQTRFVQCPEGELQKRKEVVHTVNLHEIDVINSRQQGFLALFAGDTGEIKHEVREQIDAKVAEWREEGKADIVPGVLFIDEVHMLDIECFSFLNRALEADSAPIVIMATNRGITNIRGTDYKSPHGIPLDLLDRMLIISTQPQHWHCLNPERTDAEPDLLHDLYMIYT</sequence>
<dbReference type="InterPro" id="IPR027238">
    <property type="entry name" value="RuvB-like"/>
</dbReference>
<keyword evidence="13" id="KW-0175">Coiled coil</keyword>
<dbReference type="FunFam" id="3.40.50.300:FF:002221">
    <property type="entry name" value="RuvB-like 2"/>
    <property type="match status" value="2"/>
</dbReference>
<evidence type="ECO:0000256" key="3">
    <source>
        <dbReference type="ARBA" id="ARBA00012551"/>
    </source>
</evidence>
<evidence type="ECO:0000256" key="9">
    <source>
        <dbReference type="ARBA" id="ARBA00023015"/>
    </source>
</evidence>
<keyword evidence="7" id="KW-0347">Helicase</keyword>
<keyword evidence="6" id="KW-0378">Hydrolase</keyword>
<feature type="region of interest" description="Disordered" evidence="14">
    <location>
        <begin position="235"/>
        <end position="302"/>
    </location>
</feature>
<dbReference type="Pfam" id="PF06068">
    <property type="entry name" value="TIP49"/>
    <property type="match status" value="1"/>
</dbReference>
<evidence type="ECO:0000256" key="12">
    <source>
        <dbReference type="ARBA" id="ARBA00023242"/>
    </source>
</evidence>
<feature type="compositionally biased region" description="Basic and acidic residues" evidence="14">
    <location>
        <begin position="245"/>
        <end position="257"/>
    </location>
</feature>
<keyword evidence="8" id="KW-0067">ATP-binding</keyword>
<evidence type="ECO:0000256" key="6">
    <source>
        <dbReference type="ARBA" id="ARBA00022801"/>
    </source>
</evidence>
<evidence type="ECO:0000256" key="7">
    <source>
        <dbReference type="ARBA" id="ARBA00022806"/>
    </source>
</evidence>
<feature type="region of interest" description="Disordered" evidence="14">
    <location>
        <begin position="812"/>
        <end position="897"/>
    </location>
</feature>
<evidence type="ECO:0000259" key="15">
    <source>
        <dbReference type="SMART" id="SM00382"/>
    </source>
</evidence>
<evidence type="ECO:0000256" key="10">
    <source>
        <dbReference type="ARBA" id="ARBA00023163"/>
    </source>
</evidence>
<dbReference type="InterPro" id="IPR042487">
    <property type="entry name" value="RuvBL1/2_DNA/RNA_bd_dom"/>
</dbReference>
<dbReference type="FunFam" id="2.40.50.360:FF:000002">
    <property type="entry name" value="RuvB-like helicase"/>
    <property type="match status" value="1"/>
</dbReference>
<dbReference type="EMBL" id="CAMXCT020000094">
    <property type="protein sequence ID" value="CAL1127100.1"/>
    <property type="molecule type" value="Genomic_DNA"/>
</dbReference>
<evidence type="ECO:0000256" key="2">
    <source>
        <dbReference type="ARBA" id="ARBA00007519"/>
    </source>
</evidence>
<comment type="subcellular location">
    <subcellularLocation>
        <location evidence="1">Nucleus</location>
    </subcellularLocation>
</comment>
<keyword evidence="5" id="KW-0227">DNA damage</keyword>
<dbReference type="InterPro" id="IPR027417">
    <property type="entry name" value="P-loop_NTPase"/>
</dbReference>
<dbReference type="InterPro" id="IPR010339">
    <property type="entry name" value="TIP49_P-loop"/>
</dbReference>
<dbReference type="GO" id="GO:0005524">
    <property type="term" value="F:ATP binding"/>
    <property type="evidence" value="ECO:0007669"/>
    <property type="project" value="UniProtKB-KW"/>
</dbReference>
<protein>
    <recommendedName>
        <fullName evidence="3">DNA helicase</fullName>
        <ecNumber evidence="3">3.6.4.12</ecNumber>
    </recommendedName>
</protein>
<feature type="domain" description="AAA+ ATPase" evidence="15">
    <location>
        <begin position="1076"/>
        <end position="1368"/>
    </location>
</feature>
<dbReference type="Pfam" id="PF03883">
    <property type="entry name" value="H2O2_YaaD"/>
    <property type="match status" value="1"/>
</dbReference>
<keyword evidence="12" id="KW-0539">Nucleus</keyword>
<keyword evidence="9" id="KW-0805">Transcription regulation</keyword>
<reference evidence="16" key="1">
    <citation type="submission" date="2022-10" db="EMBL/GenBank/DDBJ databases">
        <authorList>
            <person name="Chen Y."/>
            <person name="Dougan E. K."/>
            <person name="Chan C."/>
            <person name="Rhodes N."/>
            <person name="Thang M."/>
        </authorList>
    </citation>
    <scope>NUCLEOTIDE SEQUENCE</scope>
</reference>
<evidence type="ECO:0000313" key="18">
    <source>
        <dbReference type="Proteomes" id="UP001152797"/>
    </source>
</evidence>
<evidence type="ECO:0000256" key="8">
    <source>
        <dbReference type="ARBA" id="ARBA00022840"/>
    </source>
</evidence>
<dbReference type="GO" id="GO:0006281">
    <property type="term" value="P:DNA repair"/>
    <property type="evidence" value="ECO:0007669"/>
    <property type="project" value="UniProtKB-KW"/>
</dbReference>
<dbReference type="InterPro" id="IPR005583">
    <property type="entry name" value="YaaA"/>
</dbReference>
<dbReference type="Gene3D" id="3.40.50.300">
    <property type="entry name" value="P-loop containing nucleotide triphosphate hydrolases"/>
    <property type="match status" value="1"/>
</dbReference>
<reference evidence="17" key="2">
    <citation type="submission" date="2024-04" db="EMBL/GenBank/DDBJ databases">
        <authorList>
            <person name="Chen Y."/>
            <person name="Shah S."/>
            <person name="Dougan E. K."/>
            <person name="Thang M."/>
            <person name="Chan C."/>
        </authorList>
    </citation>
    <scope>NUCLEOTIDE SEQUENCE [LARGE SCALE GENOMIC DNA]</scope>
</reference>
<dbReference type="SUPFAM" id="SSF52540">
    <property type="entry name" value="P-loop containing nucleoside triphosphate hydrolases"/>
    <property type="match status" value="1"/>
</dbReference>
<gene>
    <name evidence="16" type="ORF">C1SCF055_LOCUS2192</name>
</gene>
<evidence type="ECO:0000256" key="11">
    <source>
        <dbReference type="ARBA" id="ARBA00023204"/>
    </source>
</evidence>
<keyword evidence="11" id="KW-0234">DNA repair</keyword>
<dbReference type="InterPro" id="IPR003593">
    <property type="entry name" value="AAA+_ATPase"/>
</dbReference>
<comment type="similarity">
    <text evidence="2">Belongs to the RuvB family.</text>
</comment>
<comment type="caution">
    <text evidence="16">The sequence shown here is derived from an EMBL/GenBank/DDBJ whole genome shotgun (WGS) entry which is preliminary data.</text>
</comment>
<dbReference type="GO" id="GO:0005634">
    <property type="term" value="C:nucleus"/>
    <property type="evidence" value="ECO:0007669"/>
    <property type="project" value="UniProtKB-SubCell"/>
</dbReference>
<evidence type="ECO:0000256" key="4">
    <source>
        <dbReference type="ARBA" id="ARBA00022741"/>
    </source>
</evidence>
<evidence type="ECO:0000313" key="16">
    <source>
        <dbReference type="EMBL" id="CAI3973725.1"/>
    </source>
</evidence>
<feature type="compositionally biased region" description="Polar residues" evidence="14">
    <location>
        <begin position="286"/>
        <end position="302"/>
    </location>
</feature>